<reference evidence="2 3" key="1">
    <citation type="submission" date="2020-01" db="EMBL/GenBank/DDBJ databases">
        <title>Genome sequence of a 1,3-propanediol producer, Clostridium butyricum S3.</title>
        <authorList>
            <person name="Zhou J."/>
        </authorList>
    </citation>
    <scope>NUCLEOTIDE SEQUENCE [LARGE SCALE GENOMIC DNA]</scope>
    <source>
        <strain evidence="2 3">S3</strain>
    </source>
</reference>
<dbReference type="GO" id="GO:0005975">
    <property type="term" value="P:carbohydrate metabolic process"/>
    <property type="evidence" value="ECO:0007669"/>
    <property type="project" value="InterPro"/>
</dbReference>
<proteinExistence type="predicted"/>
<dbReference type="PANTHER" id="PTHR42852">
    <property type="entry name" value="THIOL:DISULFIDE INTERCHANGE PROTEIN DSBE"/>
    <property type="match status" value="1"/>
</dbReference>
<dbReference type="SUPFAM" id="SSF52833">
    <property type="entry name" value="Thioredoxin-like"/>
    <property type="match status" value="1"/>
</dbReference>
<feature type="domain" description="Alkyl hydroperoxide reductase subunit C/ Thiol specific antioxidant" evidence="1">
    <location>
        <begin position="60"/>
        <end position="176"/>
    </location>
</feature>
<organism evidence="2 3">
    <name type="scientific">Clostridium butyricum</name>
    <dbReference type="NCBI Taxonomy" id="1492"/>
    <lineage>
        <taxon>Bacteria</taxon>
        <taxon>Bacillati</taxon>
        <taxon>Bacillota</taxon>
        <taxon>Clostridia</taxon>
        <taxon>Eubacteriales</taxon>
        <taxon>Clostridiaceae</taxon>
        <taxon>Clostridium</taxon>
    </lineage>
</organism>
<accession>A0A6L9EM36</accession>
<dbReference type="InterPro" id="IPR036249">
    <property type="entry name" value="Thioredoxin-like_sf"/>
</dbReference>
<dbReference type="Pfam" id="PF00578">
    <property type="entry name" value="AhpC-TSA"/>
    <property type="match status" value="1"/>
</dbReference>
<evidence type="ECO:0000259" key="1">
    <source>
        <dbReference type="Pfam" id="PF00578"/>
    </source>
</evidence>
<dbReference type="InterPro" id="IPR050553">
    <property type="entry name" value="Thioredoxin_ResA/DsbE_sf"/>
</dbReference>
<dbReference type="AlphaFoldDB" id="A0A6L9EM36"/>
<evidence type="ECO:0000313" key="3">
    <source>
        <dbReference type="Proteomes" id="UP000474042"/>
    </source>
</evidence>
<dbReference type="Gene3D" id="1.50.10.10">
    <property type="match status" value="1"/>
</dbReference>
<dbReference type="InterPro" id="IPR012341">
    <property type="entry name" value="6hp_glycosidase-like_sf"/>
</dbReference>
<dbReference type="SUPFAM" id="SSF48208">
    <property type="entry name" value="Six-hairpin glycosidases"/>
    <property type="match status" value="1"/>
</dbReference>
<dbReference type="EMBL" id="WOFV02000007">
    <property type="protein sequence ID" value="NAS17035.1"/>
    <property type="molecule type" value="Genomic_DNA"/>
</dbReference>
<evidence type="ECO:0000313" key="2">
    <source>
        <dbReference type="EMBL" id="NAS17035.1"/>
    </source>
</evidence>
<gene>
    <name evidence="2" type="ORF">GND98_003905</name>
</gene>
<dbReference type="InterPro" id="IPR008928">
    <property type="entry name" value="6-hairpin_glycosidase_sf"/>
</dbReference>
<dbReference type="PANTHER" id="PTHR42852:SF17">
    <property type="entry name" value="THIOREDOXIN-LIKE PROTEIN HI_1115"/>
    <property type="match status" value="1"/>
</dbReference>
<dbReference type="GO" id="GO:0016209">
    <property type="term" value="F:antioxidant activity"/>
    <property type="evidence" value="ECO:0007669"/>
    <property type="project" value="InterPro"/>
</dbReference>
<dbReference type="Proteomes" id="UP000474042">
    <property type="component" value="Unassembled WGS sequence"/>
</dbReference>
<protein>
    <submittedName>
        <fullName evidence="2">Redoxin domain-containing protein</fullName>
    </submittedName>
</protein>
<dbReference type="InterPro" id="IPR000866">
    <property type="entry name" value="AhpC/TSA"/>
</dbReference>
<dbReference type="Gene3D" id="3.40.30.10">
    <property type="entry name" value="Glutaredoxin"/>
    <property type="match status" value="1"/>
</dbReference>
<name>A0A6L9EM36_CLOBU</name>
<comment type="caution">
    <text evidence="2">The sequence shown here is derived from an EMBL/GenBank/DDBJ whole genome shotgun (WGS) entry which is preliminary data.</text>
</comment>
<dbReference type="GO" id="GO:0016491">
    <property type="term" value="F:oxidoreductase activity"/>
    <property type="evidence" value="ECO:0007669"/>
    <property type="project" value="InterPro"/>
</dbReference>
<sequence>MKQGKIYVILLACILLISGTYCFITNNIENNKKEEIIKSKEQKMDFRSNIKDKYTLYGKVNDIKFFSEDGDEISINDFNGKNVIFTYWDSEFEDSKFQISISEKLKNAAQQFDNVEYVLVHRSDENNSKVRENAVKYLKDNNIDVKLIFDSNMNVHSKLSIKSVPATFSIDKEGHLVTLNEGVLSDESSIVSIVNKIKDSGSNSTEKFIMKNMINAEGGVNITFNNGSFDTVLSESQGIMIEYANLKGNRELFESTLNYINKYMKNDSLISWKVENNEASRVNAAIDDFRVYDALYNGEENFGIKEKDLKAYSREIYKYNVENNNLVDCYDFDNNQKSNRFTLCYGDFNALNELWAENWKFKNVYSNTIDRVMNGYINDEFPLYYSWYNYNAKQYEKDDLNISEALVTILHLSEVGQEKPETISWLKKQVEKGTLYGKYSVLGNVVDGYQYESTAAYALAALIGIEVNDCELINNAVIRMEKMKIDDSENLYYGAFGNVDGSGIYSFDQCMALLVYAKLEK</sequence>